<name>A0ABT8KCC6_9MICO</name>
<keyword evidence="8" id="KW-1185">Reference proteome</keyword>
<dbReference type="RefSeq" id="WP_301208796.1">
    <property type="nucleotide sequence ID" value="NZ_JAROCF010000001.1"/>
</dbReference>
<keyword evidence="5" id="KW-0408">Iron</keyword>
<keyword evidence="2" id="KW-0813">Transport</keyword>
<dbReference type="InterPro" id="IPR019795">
    <property type="entry name" value="Globin_bac-like_CS"/>
</dbReference>
<comment type="caution">
    <text evidence="7">The sequence shown here is derived from an EMBL/GenBank/DDBJ whole genome shotgun (WGS) entry which is preliminary data.</text>
</comment>
<keyword evidence="3" id="KW-0349">Heme</keyword>
<keyword evidence="4" id="KW-0479">Metal-binding</keyword>
<evidence type="ECO:0000256" key="1">
    <source>
        <dbReference type="ARBA" id="ARBA00001971"/>
    </source>
</evidence>
<dbReference type="PANTHER" id="PTHR47366:SF1">
    <property type="entry name" value="TWO-ON-TWO HEMOGLOBIN-3"/>
    <property type="match status" value="1"/>
</dbReference>
<dbReference type="Pfam" id="PF01152">
    <property type="entry name" value="Bac_globin"/>
    <property type="match status" value="1"/>
</dbReference>
<evidence type="ECO:0000313" key="8">
    <source>
        <dbReference type="Proteomes" id="UP001174208"/>
    </source>
</evidence>
<protein>
    <submittedName>
        <fullName evidence="7">Globin</fullName>
    </submittedName>
</protein>
<dbReference type="InterPro" id="IPR009050">
    <property type="entry name" value="Globin-like_sf"/>
</dbReference>
<dbReference type="InterPro" id="IPR044203">
    <property type="entry name" value="GlbO/GLB3-like"/>
</dbReference>
<dbReference type="PROSITE" id="PS01213">
    <property type="entry name" value="GLOBIN_FAM_2"/>
    <property type="match status" value="1"/>
</dbReference>
<dbReference type="InterPro" id="IPR012292">
    <property type="entry name" value="Globin/Proto"/>
</dbReference>
<gene>
    <name evidence="7" type="ORF">P5G50_11675</name>
</gene>
<dbReference type="CDD" id="cd14771">
    <property type="entry name" value="TrHb2_Mt-trHbO-like_O"/>
    <property type="match status" value="1"/>
</dbReference>
<dbReference type="InterPro" id="IPR001486">
    <property type="entry name" value="Hemoglobin_trunc"/>
</dbReference>
<accession>A0ABT8KCC6</accession>
<dbReference type="Gene3D" id="1.10.490.10">
    <property type="entry name" value="Globins"/>
    <property type="match status" value="1"/>
</dbReference>
<comment type="similarity">
    <text evidence="6">Belongs to the truncated hemoglobin family. Group II subfamily.</text>
</comment>
<sequence length="135" mass="15578">MTTIPVGPPSGPSFYEQIGGHETFVRLVDAFYRGIAADPVLRPMYPEEDLGPAAERMTMFLEQYWGGPTTYSEQRGHPRLRMRHNPFRVNPDARDRWLGHMRAAVDELHLPPLQEETLWSYLERAAFAMVNTFED</sequence>
<comment type="cofactor">
    <cofactor evidence="1">
        <name>heme</name>
        <dbReference type="ChEBI" id="CHEBI:30413"/>
    </cofactor>
</comment>
<proteinExistence type="inferred from homology"/>
<dbReference type="Proteomes" id="UP001174208">
    <property type="component" value="Unassembled WGS sequence"/>
</dbReference>
<evidence type="ECO:0000256" key="2">
    <source>
        <dbReference type="ARBA" id="ARBA00022448"/>
    </source>
</evidence>
<reference evidence="7" key="1">
    <citation type="submission" date="2023-06" db="EMBL/GenBank/DDBJ databases">
        <title>MT1 and MT2 Draft Genomes of Novel Species.</title>
        <authorList>
            <person name="Venkateswaran K."/>
        </authorList>
    </citation>
    <scope>NUCLEOTIDE SEQUENCE</scope>
    <source>
        <strain evidence="7">F6_8S_P_1B</strain>
    </source>
</reference>
<evidence type="ECO:0000313" key="7">
    <source>
        <dbReference type="EMBL" id="MDN4615108.1"/>
    </source>
</evidence>
<dbReference type="EMBL" id="JAROCF010000001">
    <property type="protein sequence ID" value="MDN4615108.1"/>
    <property type="molecule type" value="Genomic_DNA"/>
</dbReference>
<evidence type="ECO:0000256" key="3">
    <source>
        <dbReference type="ARBA" id="ARBA00022617"/>
    </source>
</evidence>
<evidence type="ECO:0000256" key="4">
    <source>
        <dbReference type="ARBA" id="ARBA00022723"/>
    </source>
</evidence>
<evidence type="ECO:0000256" key="6">
    <source>
        <dbReference type="ARBA" id="ARBA00034496"/>
    </source>
</evidence>
<dbReference type="PANTHER" id="PTHR47366">
    <property type="entry name" value="TWO-ON-TWO HEMOGLOBIN-3"/>
    <property type="match status" value="1"/>
</dbReference>
<organism evidence="7 8">
    <name type="scientific">Leifsonia williamsii</name>
    <dbReference type="NCBI Taxonomy" id="3035919"/>
    <lineage>
        <taxon>Bacteria</taxon>
        <taxon>Bacillati</taxon>
        <taxon>Actinomycetota</taxon>
        <taxon>Actinomycetes</taxon>
        <taxon>Micrococcales</taxon>
        <taxon>Microbacteriaceae</taxon>
        <taxon>Leifsonia</taxon>
    </lineage>
</organism>
<dbReference type="SUPFAM" id="SSF46458">
    <property type="entry name" value="Globin-like"/>
    <property type="match status" value="1"/>
</dbReference>
<evidence type="ECO:0000256" key="5">
    <source>
        <dbReference type="ARBA" id="ARBA00023004"/>
    </source>
</evidence>